<reference evidence="1" key="2">
    <citation type="submission" date="2025-08" db="UniProtKB">
        <authorList>
            <consortium name="Ensembl"/>
        </authorList>
    </citation>
    <scope>IDENTIFICATION</scope>
</reference>
<proteinExistence type="predicted"/>
<dbReference type="Ensembl" id="ENSOART00020048921.1">
    <property type="protein sequence ID" value="ENSOARP00020038197.1"/>
    <property type="gene ID" value="ENSOARG00020024219.2"/>
</dbReference>
<organism evidence="1">
    <name type="scientific">Ovis aries</name>
    <name type="common">Sheep</name>
    <dbReference type="NCBI Taxonomy" id="9940"/>
    <lineage>
        <taxon>Eukaryota</taxon>
        <taxon>Metazoa</taxon>
        <taxon>Chordata</taxon>
        <taxon>Craniata</taxon>
        <taxon>Vertebrata</taxon>
        <taxon>Euteleostomi</taxon>
        <taxon>Mammalia</taxon>
        <taxon>Eutheria</taxon>
        <taxon>Laurasiatheria</taxon>
        <taxon>Artiodactyla</taxon>
        <taxon>Ruminantia</taxon>
        <taxon>Pecora</taxon>
        <taxon>Bovidae</taxon>
        <taxon>Caprinae</taxon>
        <taxon>Ovis</taxon>
    </lineage>
</organism>
<sequence length="292" mass="32277">MAAPVVRRLGPLVAGRCLGLRGGCVCKQSFKRSFATERQDRNLLYEHAREGYSALPQLDMEPLCAHPEDAARALELRKGELRSKDLPGIISTWQELRQLREQIRSLEEEKGAVTEAVRALVANQDNNEVQQDPQYQSLRAHGREIRKQLTLLYPKEAQLEEQFYLRALRLPNQTHPDVPVGDESQARVLHVVGDKPGACRTCLATAPITCAGLGPSCSTAWSTSHSTSSSTGYGPGWEGCLEGVTSMLRSKGSRWKGGGDLYSSHCFQSLCVALAYFILRAALRGECYYCPL</sequence>
<protein>
    <submittedName>
        <fullName evidence="1">Seryl-tRNA synthetase 2, mitochondrial</fullName>
    </submittedName>
</protein>
<gene>
    <name evidence="1" type="primary">SARS2</name>
</gene>
<reference evidence="1" key="1">
    <citation type="submission" date="2020-11" db="EMBL/GenBank/DDBJ databases">
        <authorList>
            <person name="Davenport K.M."/>
            <person name="Bickhart D.M."/>
            <person name="Smith T.P.L."/>
            <person name="Murdoch B.M."/>
            <person name="Rosen B.D."/>
        </authorList>
    </citation>
    <scope>NUCLEOTIDE SEQUENCE [LARGE SCALE GENOMIC DNA]</scope>
    <source>
        <strain evidence="1">OAR_USU_Benz2616</strain>
    </source>
</reference>
<accession>A0AC11D058</accession>
<reference evidence="1" key="3">
    <citation type="submission" date="2025-09" db="UniProtKB">
        <authorList>
            <consortium name="Ensembl"/>
        </authorList>
    </citation>
    <scope>IDENTIFICATION</scope>
</reference>
<name>A0AC11D058_SHEEP</name>
<evidence type="ECO:0000313" key="1">
    <source>
        <dbReference type="Ensembl" id="ENSOARP00020038197.1"/>
    </source>
</evidence>